<organism evidence="2 3">
    <name type="scientific">Arthrobacter oryzae</name>
    <dbReference type="NCBI Taxonomy" id="409290"/>
    <lineage>
        <taxon>Bacteria</taxon>
        <taxon>Bacillati</taxon>
        <taxon>Actinomycetota</taxon>
        <taxon>Actinomycetes</taxon>
        <taxon>Micrococcales</taxon>
        <taxon>Micrococcaceae</taxon>
        <taxon>Arthrobacter</taxon>
    </lineage>
</organism>
<sequence>MGIWDRLKQVIDGVAPKTSEWPPEQSPEPPAQAVPQGPAAGESDPLQGYSEIWASELIDGDTCKNCASHDGHEYTSMADARADYPEGEYPASGYKHCTSDSGCRGTLMMIRSG</sequence>
<feature type="compositionally biased region" description="Low complexity" evidence="1">
    <location>
        <begin position="33"/>
        <end position="42"/>
    </location>
</feature>
<evidence type="ECO:0000313" key="2">
    <source>
        <dbReference type="EMBL" id="RKR29798.1"/>
    </source>
</evidence>
<dbReference type="EMBL" id="RBIR01000001">
    <property type="protein sequence ID" value="RKR29798.1"/>
    <property type="molecule type" value="Genomic_DNA"/>
</dbReference>
<reference evidence="2 3" key="1">
    <citation type="submission" date="2018-10" db="EMBL/GenBank/DDBJ databases">
        <title>Genomic Encyclopedia of Type Strains, Phase IV (KMG-IV): sequencing the most valuable type-strain genomes for metagenomic binning, comparative biology and taxonomic classification.</title>
        <authorList>
            <person name="Goeker M."/>
        </authorList>
    </citation>
    <scope>NUCLEOTIDE SEQUENCE [LARGE SCALE GENOMIC DNA]</scope>
    <source>
        <strain evidence="2 3">DSM 25586</strain>
    </source>
</reference>
<dbReference type="Proteomes" id="UP000276055">
    <property type="component" value="Unassembled WGS sequence"/>
</dbReference>
<dbReference type="RefSeq" id="WP_120949956.1">
    <property type="nucleotide sequence ID" value="NZ_RBIR01000001.1"/>
</dbReference>
<evidence type="ECO:0000256" key="1">
    <source>
        <dbReference type="SAM" id="MobiDB-lite"/>
    </source>
</evidence>
<dbReference type="OrthoDB" id="1804088at2"/>
<evidence type="ECO:0000313" key="3">
    <source>
        <dbReference type="Proteomes" id="UP000276055"/>
    </source>
</evidence>
<proteinExistence type="predicted"/>
<dbReference type="AlphaFoldDB" id="A0A495FKM5"/>
<feature type="region of interest" description="Disordered" evidence="1">
    <location>
        <begin position="13"/>
        <end position="48"/>
    </location>
</feature>
<gene>
    <name evidence="2" type="ORF">C8D78_0113</name>
</gene>
<accession>A0A495FKM5</accession>
<protein>
    <submittedName>
        <fullName evidence="2">Uncharacterized protein</fullName>
    </submittedName>
</protein>
<name>A0A495FKM5_9MICC</name>
<comment type="caution">
    <text evidence="2">The sequence shown here is derived from an EMBL/GenBank/DDBJ whole genome shotgun (WGS) entry which is preliminary data.</text>
</comment>